<evidence type="ECO:0000256" key="6">
    <source>
        <dbReference type="ARBA" id="ARBA00022692"/>
    </source>
</evidence>
<evidence type="ECO:0000256" key="1">
    <source>
        <dbReference type="ARBA" id="ARBA00004651"/>
    </source>
</evidence>
<name>A4TYB3_9PROT</name>
<comment type="similarity">
    <text evidence="2">Belongs to the UppP family.</text>
</comment>
<keyword evidence="9 14" id="KW-0472">Membrane</keyword>
<accession>A4TYB3</accession>
<protein>
    <recommendedName>
        <fullName evidence="4">Undecaprenyl-diphosphatase</fullName>
        <ecNumber evidence="3">3.6.1.27</ecNumber>
    </recommendedName>
    <alternativeName>
        <fullName evidence="12">Bacitracin resistance protein</fullName>
    </alternativeName>
    <alternativeName>
        <fullName evidence="11">Undecaprenyl pyrophosphate phosphatase</fullName>
    </alternativeName>
</protein>
<dbReference type="Pfam" id="PF02673">
    <property type="entry name" value="BacA"/>
    <property type="match status" value="1"/>
</dbReference>
<dbReference type="PANTHER" id="PTHR30622">
    <property type="entry name" value="UNDECAPRENYL-DIPHOSPHATASE"/>
    <property type="match status" value="1"/>
</dbReference>
<dbReference type="InterPro" id="IPR003824">
    <property type="entry name" value="UppP"/>
</dbReference>
<reference evidence="15" key="1">
    <citation type="journal article" date="2007" name="J. Bacteriol.">
        <title>Comparative genome analysis of four magnetotactic bacteria reveals a complex set of group-specific genes implicated in magnetosome biomineralization and function.</title>
        <authorList>
            <person name="Richter M."/>
            <person name="Kube M."/>
            <person name="Bazylinski D.A."/>
            <person name="Lombardot T."/>
            <person name="Gloeckner F.O."/>
            <person name="Reinhardt R."/>
            <person name="Schueler D."/>
        </authorList>
    </citation>
    <scope>NUCLEOTIDE SEQUENCE</scope>
    <source>
        <strain evidence="15">MSR-1</strain>
    </source>
</reference>
<feature type="transmembrane region" description="Helical" evidence="14">
    <location>
        <begin position="40"/>
        <end position="60"/>
    </location>
</feature>
<proteinExistence type="inferred from homology"/>
<evidence type="ECO:0000313" key="15">
    <source>
        <dbReference type="EMBL" id="CAM75620.1"/>
    </source>
</evidence>
<gene>
    <name evidence="15" type="ORF">MGR_0529</name>
</gene>
<evidence type="ECO:0000256" key="4">
    <source>
        <dbReference type="ARBA" id="ARBA00021581"/>
    </source>
</evidence>
<evidence type="ECO:0000256" key="5">
    <source>
        <dbReference type="ARBA" id="ARBA00022475"/>
    </source>
</evidence>
<keyword evidence="8 14" id="KW-1133">Transmembrane helix</keyword>
<dbReference type="GO" id="GO:0050380">
    <property type="term" value="F:undecaprenyl-diphosphatase activity"/>
    <property type="evidence" value="ECO:0007669"/>
    <property type="project" value="UniProtKB-EC"/>
</dbReference>
<evidence type="ECO:0000256" key="13">
    <source>
        <dbReference type="ARBA" id="ARBA00047594"/>
    </source>
</evidence>
<keyword evidence="10" id="KW-0046">Antibiotic resistance</keyword>
<feature type="transmembrane region" description="Helical" evidence="14">
    <location>
        <begin position="182"/>
        <end position="205"/>
    </location>
</feature>
<dbReference type="AlphaFoldDB" id="A4TYB3"/>
<keyword evidence="7" id="KW-0378">Hydrolase</keyword>
<dbReference type="GO" id="GO:0046677">
    <property type="term" value="P:response to antibiotic"/>
    <property type="evidence" value="ECO:0007669"/>
    <property type="project" value="UniProtKB-KW"/>
</dbReference>
<evidence type="ECO:0000256" key="12">
    <source>
        <dbReference type="ARBA" id="ARBA00032932"/>
    </source>
</evidence>
<organism evidence="15">
    <name type="scientific">Magnetospirillum gryphiswaldense</name>
    <dbReference type="NCBI Taxonomy" id="55518"/>
    <lineage>
        <taxon>Bacteria</taxon>
        <taxon>Pseudomonadati</taxon>
        <taxon>Pseudomonadota</taxon>
        <taxon>Alphaproteobacteria</taxon>
        <taxon>Rhodospirillales</taxon>
        <taxon>Rhodospirillaceae</taxon>
        <taxon>Magnetospirillum</taxon>
    </lineage>
</organism>
<sequence>MTYLDIVLIAVIHGLAGVLPLSAGGHFALFSGLASDPKGFAVVSIAAHLGVAAGLMLWLWRDCLAMATGIGRMVKGKSDPGGRLFLLLLAASVPAGLLSAWLLTVLVPANGQVLAAACLLIFGLLLALADRWGVTVSRIEHLGYGAAAIIGLVQMVALIPGVSRTGLAVTVARVLGYERREAARLALLLGIPALLGLGLFKLWHVREAVPLLLSTDLLLTAGLAAAAAWLAAGGMLAWLGRHTFLPFCLWRIMLGSGVIALYFLSA</sequence>
<feature type="transmembrane region" description="Helical" evidence="14">
    <location>
        <begin position="244"/>
        <end position="264"/>
    </location>
</feature>
<comment type="subcellular location">
    <subcellularLocation>
        <location evidence="1">Cell membrane</location>
        <topology evidence="1">Multi-pass membrane protein</topology>
    </subcellularLocation>
</comment>
<evidence type="ECO:0000256" key="3">
    <source>
        <dbReference type="ARBA" id="ARBA00012374"/>
    </source>
</evidence>
<keyword evidence="6 14" id="KW-0812">Transmembrane</keyword>
<dbReference type="GO" id="GO:0005886">
    <property type="term" value="C:plasma membrane"/>
    <property type="evidence" value="ECO:0007669"/>
    <property type="project" value="UniProtKB-SubCell"/>
</dbReference>
<dbReference type="EMBL" id="CU459003">
    <property type="protein sequence ID" value="CAM75620.1"/>
    <property type="molecule type" value="Genomic_DNA"/>
</dbReference>
<evidence type="ECO:0000256" key="10">
    <source>
        <dbReference type="ARBA" id="ARBA00023251"/>
    </source>
</evidence>
<keyword evidence="5" id="KW-1003">Cell membrane</keyword>
<feature type="transmembrane region" description="Helical" evidence="14">
    <location>
        <begin position="217"/>
        <end position="238"/>
    </location>
</feature>
<feature type="transmembrane region" description="Helical" evidence="14">
    <location>
        <begin position="141"/>
        <end position="162"/>
    </location>
</feature>
<feature type="transmembrane region" description="Helical" evidence="14">
    <location>
        <begin position="7"/>
        <end position="28"/>
    </location>
</feature>
<evidence type="ECO:0000256" key="11">
    <source>
        <dbReference type="ARBA" id="ARBA00032707"/>
    </source>
</evidence>
<evidence type="ECO:0000256" key="8">
    <source>
        <dbReference type="ARBA" id="ARBA00022989"/>
    </source>
</evidence>
<evidence type="ECO:0000256" key="7">
    <source>
        <dbReference type="ARBA" id="ARBA00022801"/>
    </source>
</evidence>
<evidence type="ECO:0000256" key="14">
    <source>
        <dbReference type="SAM" id="Phobius"/>
    </source>
</evidence>
<feature type="transmembrane region" description="Helical" evidence="14">
    <location>
        <begin position="109"/>
        <end position="129"/>
    </location>
</feature>
<evidence type="ECO:0000256" key="2">
    <source>
        <dbReference type="ARBA" id="ARBA00010621"/>
    </source>
</evidence>
<feature type="transmembrane region" description="Helical" evidence="14">
    <location>
        <begin position="81"/>
        <end position="103"/>
    </location>
</feature>
<evidence type="ECO:0000256" key="9">
    <source>
        <dbReference type="ARBA" id="ARBA00023136"/>
    </source>
</evidence>
<dbReference type="RefSeq" id="WP_158699502.1">
    <property type="nucleotide sequence ID" value="NZ_CP027527.1"/>
</dbReference>
<comment type="catalytic activity">
    <reaction evidence="13">
        <text>di-trans,octa-cis-undecaprenyl diphosphate + H2O = di-trans,octa-cis-undecaprenyl phosphate + phosphate + H(+)</text>
        <dbReference type="Rhea" id="RHEA:28094"/>
        <dbReference type="ChEBI" id="CHEBI:15377"/>
        <dbReference type="ChEBI" id="CHEBI:15378"/>
        <dbReference type="ChEBI" id="CHEBI:43474"/>
        <dbReference type="ChEBI" id="CHEBI:58405"/>
        <dbReference type="ChEBI" id="CHEBI:60392"/>
        <dbReference type="EC" id="3.6.1.27"/>
    </reaction>
</comment>
<dbReference type="EC" id="3.6.1.27" evidence="3"/>
<dbReference type="PANTHER" id="PTHR30622:SF4">
    <property type="entry name" value="UNDECAPRENYL-DIPHOSPHATASE"/>
    <property type="match status" value="1"/>
</dbReference>